<accession>A0ABD5YW41</accession>
<protein>
    <submittedName>
        <fullName evidence="4">GNAT family N-acetyltransferase</fullName>
        <ecNumber evidence="4">2.3.-.-</ecNumber>
    </submittedName>
</protein>
<dbReference type="CDD" id="cd04301">
    <property type="entry name" value="NAT_SF"/>
    <property type="match status" value="1"/>
</dbReference>
<dbReference type="GeneID" id="76201814"/>
<keyword evidence="5" id="KW-1185">Reference proteome</keyword>
<evidence type="ECO:0000256" key="2">
    <source>
        <dbReference type="ARBA" id="ARBA00023315"/>
    </source>
</evidence>
<evidence type="ECO:0000313" key="4">
    <source>
        <dbReference type="EMBL" id="MFC7192137.1"/>
    </source>
</evidence>
<evidence type="ECO:0000256" key="1">
    <source>
        <dbReference type="ARBA" id="ARBA00022679"/>
    </source>
</evidence>
<reference evidence="4 5" key="1">
    <citation type="journal article" date="2019" name="Int. J. Syst. Evol. Microbiol.">
        <title>The Global Catalogue of Microorganisms (GCM) 10K type strain sequencing project: providing services to taxonomists for standard genome sequencing and annotation.</title>
        <authorList>
            <consortium name="The Broad Institute Genomics Platform"/>
            <consortium name="The Broad Institute Genome Sequencing Center for Infectious Disease"/>
            <person name="Wu L."/>
            <person name="Ma J."/>
        </authorList>
    </citation>
    <scope>NUCLEOTIDE SEQUENCE [LARGE SCALE GENOMIC DNA]</scope>
    <source>
        <strain evidence="4 5">RDMS1</strain>
    </source>
</reference>
<dbReference type="InterPro" id="IPR050832">
    <property type="entry name" value="Bact_Acetyltransf"/>
</dbReference>
<feature type="domain" description="N-acetyltransferase" evidence="3">
    <location>
        <begin position="4"/>
        <end position="154"/>
    </location>
</feature>
<proteinExistence type="predicted"/>
<organism evidence="4 5">
    <name type="scientific">Halocatena marina</name>
    <dbReference type="NCBI Taxonomy" id="2934937"/>
    <lineage>
        <taxon>Archaea</taxon>
        <taxon>Methanobacteriati</taxon>
        <taxon>Methanobacteriota</taxon>
        <taxon>Stenosarchaea group</taxon>
        <taxon>Halobacteria</taxon>
        <taxon>Halobacteriales</taxon>
        <taxon>Natronomonadaceae</taxon>
        <taxon>Halocatena</taxon>
    </lineage>
</organism>
<dbReference type="Gene3D" id="3.40.630.30">
    <property type="match status" value="1"/>
</dbReference>
<dbReference type="Pfam" id="PF00583">
    <property type="entry name" value="Acetyltransf_1"/>
    <property type="match status" value="1"/>
</dbReference>
<evidence type="ECO:0000259" key="3">
    <source>
        <dbReference type="PROSITE" id="PS51186"/>
    </source>
</evidence>
<dbReference type="Proteomes" id="UP001596417">
    <property type="component" value="Unassembled WGS sequence"/>
</dbReference>
<dbReference type="EC" id="2.3.-.-" evidence="4"/>
<sequence length="154" mass="17732">MPTGEIREAVTADASDLATVYQSAYRENRERGFPAKAESVNERAVAEWIDEYRVYVAVDSDVIGGVRLEETAAERVKLSRLGVHDQWKGNGVGSRLIEHAENAMRGSGYATIWLTTPQDHPYLPEMYRRRGYEKTELYPLEYRRYDEIVMEKQL</sequence>
<dbReference type="PANTHER" id="PTHR43877">
    <property type="entry name" value="AMINOALKYLPHOSPHONATE N-ACETYLTRANSFERASE-RELATED-RELATED"/>
    <property type="match status" value="1"/>
</dbReference>
<keyword evidence="1 4" id="KW-0808">Transferase</keyword>
<dbReference type="InterPro" id="IPR016181">
    <property type="entry name" value="Acyl_CoA_acyltransferase"/>
</dbReference>
<gene>
    <name evidence="4" type="ORF">ACFQL7_21545</name>
</gene>
<dbReference type="AlphaFoldDB" id="A0ABD5YW41"/>
<comment type="caution">
    <text evidence="4">The sequence shown here is derived from an EMBL/GenBank/DDBJ whole genome shotgun (WGS) entry which is preliminary data.</text>
</comment>
<dbReference type="RefSeq" id="WP_264556491.1">
    <property type="nucleotide sequence ID" value="NZ_CP109980.1"/>
</dbReference>
<name>A0ABD5YW41_9EURY</name>
<dbReference type="GO" id="GO:0016746">
    <property type="term" value="F:acyltransferase activity"/>
    <property type="evidence" value="ECO:0007669"/>
    <property type="project" value="UniProtKB-KW"/>
</dbReference>
<dbReference type="SUPFAM" id="SSF55729">
    <property type="entry name" value="Acyl-CoA N-acyltransferases (Nat)"/>
    <property type="match status" value="1"/>
</dbReference>
<dbReference type="PROSITE" id="PS51186">
    <property type="entry name" value="GNAT"/>
    <property type="match status" value="1"/>
</dbReference>
<dbReference type="InterPro" id="IPR000182">
    <property type="entry name" value="GNAT_dom"/>
</dbReference>
<evidence type="ECO:0000313" key="5">
    <source>
        <dbReference type="Proteomes" id="UP001596417"/>
    </source>
</evidence>
<dbReference type="EMBL" id="JBHTAX010000004">
    <property type="protein sequence ID" value="MFC7192137.1"/>
    <property type="molecule type" value="Genomic_DNA"/>
</dbReference>
<keyword evidence="2 4" id="KW-0012">Acyltransferase</keyword>